<proteinExistence type="predicted"/>
<protein>
    <submittedName>
        <fullName evidence="1">Uncharacterized protein</fullName>
    </submittedName>
</protein>
<organism evidence="1 2">
    <name type="scientific">Trichothecium roseum</name>
    <dbReference type="NCBI Taxonomy" id="47278"/>
    <lineage>
        <taxon>Eukaryota</taxon>
        <taxon>Fungi</taxon>
        <taxon>Dikarya</taxon>
        <taxon>Ascomycota</taxon>
        <taxon>Pezizomycotina</taxon>
        <taxon>Sordariomycetes</taxon>
        <taxon>Hypocreomycetidae</taxon>
        <taxon>Hypocreales</taxon>
        <taxon>Hypocreales incertae sedis</taxon>
        <taxon>Trichothecium</taxon>
    </lineage>
</organism>
<name>A0ACC0V1X2_9HYPO</name>
<evidence type="ECO:0000313" key="2">
    <source>
        <dbReference type="Proteomes" id="UP001163324"/>
    </source>
</evidence>
<sequence>MTAASDIAALAATDVREPIPMDKLIPVLSSPPFIPSRSLINIRDAGLVPGSALPANRIYRCGALDLATKDPEAVAWLAANVKRVFDLRRTIEREAAPDPEVPGVENVWLKGHDGEELPRPSLQQYADEGGASVWREQYMSIAMVYRPTIKALLEHVRDRPEEPFLFHCTAGRDRTGVVAGLLHHLAGTPPEAATGDYMLSRLGTEPARDKLIHFAFAMAGTDDINAPGFHDLVSLKPEYWEAFVERLTEKYGGWDGYVTEALGFSAEDLAKMKKNLRP</sequence>
<dbReference type="Proteomes" id="UP001163324">
    <property type="component" value="Chromosome 4"/>
</dbReference>
<evidence type="ECO:0000313" key="1">
    <source>
        <dbReference type="EMBL" id="KAI9900287.1"/>
    </source>
</evidence>
<accession>A0ACC0V1X2</accession>
<comment type="caution">
    <text evidence="1">The sequence shown here is derived from an EMBL/GenBank/DDBJ whole genome shotgun (WGS) entry which is preliminary data.</text>
</comment>
<dbReference type="EMBL" id="CM047943">
    <property type="protein sequence ID" value="KAI9900287.1"/>
    <property type="molecule type" value="Genomic_DNA"/>
</dbReference>
<keyword evidence="2" id="KW-1185">Reference proteome</keyword>
<reference evidence="1" key="1">
    <citation type="submission" date="2022-10" db="EMBL/GenBank/DDBJ databases">
        <title>Complete Genome of Trichothecium roseum strain YXFP-22015, a Plant Pathogen Isolated from Citrus.</title>
        <authorList>
            <person name="Wang Y."/>
            <person name="Zhu L."/>
        </authorList>
    </citation>
    <scope>NUCLEOTIDE SEQUENCE</scope>
    <source>
        <strain evidence="1">YXFP-22015</strain>
    </source>
</reference>
<gene>
    <name evidence="1" type="ORF">N3K66_004549</name>
</gene>